<dbReference type="PANTHER" id="PTHR24347">
    <property type="entry name" value="SERINE/THREONINE-PROTEIN KINASE"/>
    <property type="match status" value="1"/>
</dbReference>
<dbReference type="InterPro" id="IPR017441">
    <property type="entry name" value="Protein_kinase_ATP_BS"/>
</dbReference>
<evidence type="ECO:0000313" key="11">
    <source>
        <dbReference type="Proteomes" id="UP001353858"/>
    </source>
</evidence>
<sequence>MEASRSNVNERDPISVKLAITVEQFIQTAITVSRNLYQDEISSKHLSSLIPAFRGDADDVIMWLKRVELVKNLYQHSHRILCLSLIGKLEGKALEWFHSNADHVSLSYEEFKNNLITIFDVKRNTLSLLRKCEHRKCRSCFHSGIERSPYEALYGVKCRDGLNNLPVSITNIKSIRTEEELETLLSSSNDTEDKVDQHSHPSNNFVPDEKSTVTEEEMAAQQLSDSIENATLVLLPDNTHSQVVFADNTETPILLEVITETPVLPENNTETLVSVEVNNKTSVLFKEQAMATTENALNESLPQKCLLCSEENKDPEKKKKDAKEVEKHQCIEDKYTLKDLLGTGVFSVVRLGESKDHTGQLYAIKIINKKALKGKEDSLENEIKISRKLTHHNIVQLLETFENKSKVYLVMKLVTGGELFDRIVEKEAVDYMHEQGVVHRDLKPENLLYYSPDENSKIMITDFGLSKMENSGIMATACGTPGYVAPEVLAQKPYGKAVDV</sequence>
<gene>
    <name evidence="10" type="ORF">RN001_001245</name>
</gene>
<keyword evidence="11" id="KW-1185">Reference proteome</keyword>
<name>A0AAN7Q3T2_9COLE</name>
<evidence type="ECO:0000259" key="9">
    <source>
        <dbReference type="PROSITE" id="PS50011"/>
    </source>
</evidence>
<dbReference type="AlphaFoldDB" id="A0AAN7Q3T2"/>
<accession>A0AAN7Q3T2</accession>
<evidence type="ECO:0000256" key="1">
    <source>
        <dbReference type="ARBA" id="ARBA00022527"/>
    </source>
</evidence>
<dbReference type="Gene3D" id="1.10.510.10">
    <property type="entry name" value="Transferase(Phosphotransferase) domain 1"/>
    <property type="match status" value="1"/>
</dbReference>
<feature type="domain" description="Protein kinase" evidence="9">
    <location>
        <begin position="335"/>
        <end position="500"/>
    </location>
</feature>
<evidence type="ECO:0000256" key="3">
    <source>
        <dbReference type="ARBA" id="ARBA00022741"/>
    </source>
</evidence>
<dbReference type="FunFam" id="3.30.200.20:FF:000315">
    <property type="entry name" value="Calcium-dependent protein kinase 3"/>
    <property type="match status" value="1"/>
</dbReference>
<evidence type="ECO:0000313" key="10">
    <source>
        <dbReference type="EMBL" id="KAK4884974.1"/>
    </source>
</evidence>
<dbReference type="GO" id="GO:0004674">
    <property type="term" value="F:protein serine/threonine kinase activity"/>
    <property type="evidence" value="ECO:0007669"/>
    <property type="project" value="UniProtKB-KW"/>
</dbReference>
<reference evidence="11" key="1">
    <citation type="submission" date="2023-01" db="EMBL/GenBank/DDBJ databases">
        <title>Key to firefly adult light organ development and bioluminescence: homeobox transcription factors regulate luciferase expression and transportation to peroxisome.</title>
        <authorList>
            <person name="Fu X."/>
        </authorList>
    </citation>
    <scope>NUCLEOTIDE SEQUENCE [LARGE SCALE GENOMIC DNA]</scope>
</reference>
<dbReference type="InterPro" id="IPR008271">
    <property type="entry name" value="Ser/Thr_kinase_AS"/>
</dbReference>
<dbReference type="EMBL" id="JARPUR010000001">
    <property type="protein sequence ID" value="KAK4884974.1"/>
    <property type="molecule type" value="Genomic_DNA"/>
</dbReference>
<dbReference type="InterPro" id="IPR000719">
    <property type="entry name" value="Prot_kinase_dom"/>
</dbReference>
<feature type="region of interest" description="Disordered" evidence="8">
    <location>
        <begin position="184"/>
        <end position="209"/>
    </location>
</feature>
<organism evidence="10 11">
    <name type="scientific">Aquatica leii</name>
    <dbReference type="NCBI Taxonomy" id="1421715"/>
    <lineage>
        <taxon>Eukaryota</taxon>
        <taxon>Metazoa</taxon>
        <taxon>Ecdysozoa</taxon>
        <taxon>Arthropoda</taxon>
        <taxon>Hexapoda</taxon>
        <taxon>Insecta</taxon>
        <taxon>Pterygota</taxon>
        <taxon>Neoptera</taxon>
        <taxon>Endopterygota</taxon>
        <taxon>Coleoptera</taxon>
        <taxon>Polyphaga</taxon>
        <taxon>Elateriformia</taxon>
        <taxon>Elateroidea</taxon>
        <taxon>Lampyridae</taxon>
        <taxon>Luciolinae</taxon>
        <taxon>Aquatica</taxon>
    </lineage>
</organism>
<keyword evidence="5 6" id="KW-0067">ATP-binding</keyword>
<dbReference type="Proteomes" id="UP001353858">
    <property type="component" value="Unassembled WGS sequence"/>
</dbReference>
<dbReference type="InterPro" id="IPR011009">
    <property type="entry name" value="Kinase-like_dom_sf"/>
</dbReference>
<keyword evidence="3 6" id="KW-0547">Nucleotide-binding</keyword>
<dbReference type="PROSITE" id="PS00107">
    <property type="entry name" value="PROTEIN_KINASE_ATP"/>
    <property type="match status" value="1"/>
</dbReference>
<dbReference type="SUPFAM" id="SSF56112">
    <property type="entry name" value="Protein kinase-like (PK-like)"/>
    <property type="match status" value="1"/>
</dbReference>
<dbReference type="Pfam" id="PF00069">
    <property type="entry name" value="Pkinase"/>
    <property type="match status" value="1"/>
</dbReference>
<comment type="caution">
    <text evidence="10">The sequence shown here is derived from an EMBL/GenBank/DDBJ whole genome shotgun (WGS) entry which is preliminary data.</text>
</comment>
<protein>
    <recommendedName>
        <fullName evidence="9">Protein kinase domain-containing protein</fullName>
    </recommendedName>
</protein>
<dbReference type="Gene3D" id="3.30.200.20">
    <property type="entry name" value="Phosphorylase Kinase, domain 1"/>
    <property type="match status" value="1"/>
</dbReference>
<keyword evidence="2" id="KW-0808">Transferase</keyword>
<comment type="similarity">
    <text evidence="7">Belongs to the protein kinase superfamily.</text>
</comment>
<evidence type="ECO:0000256" key="8">
    <source>
        <dbReference type="SAM" id="MobiDB-lite"/>
    </source>
</evidence>
<dbReference type="SMART" id="SM00220">
    <property type="entry name" value="S_TKc"/>
    <property type="match status" value="1"/>
</dbReference>
<evidence type="ECO:0000256" key="2">
    <source>
        <dbReference type="ARBA" id="ARBA00022679"/>
    </source>
</evidence>
<feature type="binding site" evidence="6">
    <location>
        <position position="365"/>
    </location>
    <ligand>
        <name>ATP</name>
        <dbReference type="ChEBI" id="CHEBI:30616"/>
    </ligand>
</feature>
<keyword evidence="4" id="KW-0418">Kinase</keyword>
<evidence type="ECO:0000256" key="5">
    <source>
        <dbReference type="ARBA" id="ARBA00022840"/>
    </source>
</evidence>
<evidence type="ECO:0000256" key="6">
    <source>
        <dbReference type="PROSITE-ProRule" id="PRU10141"/>
    </source>
</evidence>
<dbReference type="GO" id="GO:0005524">
    <property type="term" value="F:ATP binding"/>
    <property type="evidence" value="ECO:0007669"/>
    <property type="project" value="UniProtKB-UniRule"/>
</dbReference>
<evidence type="ECO:0000256" key="7">
    <source>
        <dbReference type="RuleBase" id="RU000304"/>
    </source>
</evidence>
<evidence type="ECO:0000256" key="4">
    <source>
        <dbReference type="ARBA" id="ARBA00022777"/>
    </source>
</evidence>
<dbReference type="PROSITE" id="PS00108">
    <property type="entry name" value="PROTEIN_KINASE_ST"/>
    <property type="match status" value="1"/>
</dbReference>
<keyword evidence="1 7" id="KW-0723">Serine/threonine-protein kinase</keyword>
<proteinExistence type="inferred from homology"/>
<dbReference type="PROSITE" id="PS50011">
    <property type="entry name" value="PROTEIN_KINASE_DOM"/>
    <property type="match status" value="1"/>
</dbReference>